<sequence>MNINELIEHWKYISPIIRVPQSTEDYNQLANVLDQLLDIVKDDESHELMGLVDIISHMISMYDETHDY</sequence>
<dbReference type="RefSeq" id="WP_035891049.1">
    <property type="nucleotide sequence ID" value="NZ_JNCF01000068.1"/>
</dbReference>
<dbReference type="EMBL" id="JNCF01000068">
    <property type="protein sequence ID" value="KGP62429.1"/>
    <property type="molecule type" value="Genomic_DNA"/>
</dbReference>
<protein>
    <submittedName>
        <fullName evidence="1">Uncharacterized protein</fullName>
    </submittedName>
</protein>
<comment type="caution">
    <text evidence="1">The sequence shown here is derived from an EMBL/GenBank/DDBJ whole genome shotgun (WGS) entry which is preliminary data.</text>
</comment>
<name>A0A0A2SSQ0_9GAMM</name>
<organism evidence="1 2">
    <name type="scientific">Legionella norrlandica</name>
    <dbReference type="NCBI Taxonomy" id="1498499"/>
    <lineage>
        <taxon>Bacteria</taxon>
        <taxon>Pseudomonadati</taxon>
        <taxon>Pseudomonadota</taxon>
        <taxon>Gammaproteobacteria</taxon>
        <taxon>Legionellales</taxon>
        <taxon>Legionellaceae</taxon>
        <taxon>Legionella</taxon>
    </lineage>
</organism>
<dbReference type="Proteomes" id="UP000054422">
    <property type="component" value="Unassembled WGS sequence"/>
</dbReference>
<accession>A0A0A2SSQ0</accession>
<dbReference type="OrthoDB" id="5771335at2"/>
<dbReference type="STRING" id="1498499.EP47_06660"/>
<evidence type="ECO:0000313" key="1">
    <source>
        <dbReference type="EMBL" id="KGP62429.1"/>
    </source>
</evidence>
<dbReference type="AlphaFoldDB" id="A0A0A2SSQ0"/>
<gene>
    <name evidence="1" type="ORF">EP47_06660</name>
</gene>
<proteinExistence type="predicted"/>
<keyword evidence="2" id="KW-1185">Reference proteome</keyword>
<reference evidence="1 2" key="1">
    <citation type="submission" date="2014-05" db="EMBL/GenBank/DDBJ databases">
        <authorList>
            <person name="Rizzardi K."/>
            <person name="Winiecka-Krusnell J."/>
            <person name="Ramliden M."/>
            <person name="Alm E."/>
            <person name="Andersson S."/>
            <person name="Byfors S."/>
        </authorList>
    </citation>
    <scope>NUCLEOTIDE SEQUENCE [LARGE SCALE GENOMIC DNA]</scope>
    <source>
        <strain evidence="1 2">LEGN</strain>
    </source>
</reference>
<evidence type="ECO:0000313" key="2">
    <source>
        <dbReference type="Proteomes" id="UP000054422"/>
    </source>
</evidence>